<sequence>MSEEPTTHRDTTTAAESGSVHLIVSAERTRMVLSGEIDVALTDELSEAVDDAERASLPVEVDARHVSFMDSSGISMLARLARRVPGRLAVIEPPEVVRFLLEVTKIADVVDIVEADPGFPTSTPTATD</sequence>
<dbReference type="SUPFAM" id="SSF52091">
    <property type="entry name" value="SpoIIaa-like"/>
    <property type="match status" value="1"/>
</dbReference>
<evidence type="ECO:0000259" key="1">
    <source>
        <dbReference type="PROSITE" id="PS50801"/>
    </source>
</evidence>
<accession>A0A3N2BBD6</accession>
<organism evidence="2 3">
    <name type="scientific">Bogoriella caseilytica</name>
    <dbReference type="NCBI Taxonomy" id="56055"/>
    <lineage>
        <taxon>Bacteria</taxon>
        <taxon>Bacillati</taxon>
        <taxon>Actinomycetota</taxon>
        <taxon>Actinomycetes</taxon>
        <taxon>Micrococcales</taxon>
        <taxon>Bogoriellaceae</taxon>
        <taxon>Bogoriella</taxon>
    </lineage>
</organism>
<dbReference type="RefSeq" id="WP_245990897.1">
    <property type="nucleotide sequence ID" value="NZ_RKHK01000001.1"/>
</dbReference>
<evidence type="ECO:0000313" key="2">
    <source>
        <dbReference type="EMBL" id="ROR72570.1"/>
    </source>
</evidence>
<feature type="domain" description="STAS" evidence="1">
    <location>
        <begin position="33"/>
        <end position="128"/>
    </location>
</feature>
<protein>
    <submittedName>
        <fullName evidence="2">Anti-anti-sigma factor</fullName>
    </submittedName>
</protein>
<reference evidence="2 3" key="1">
    <citation type="submission" date="2018-11" db="EMBL/GenBank/DDBJ databases">
        <title>Sequencing the genomes of 1000 actinobacteria strains.</title>
        <authorList>
            <person name="Klenk H.-P."/>
        </authorList>
    </citation>
    <scope>NUCLEOTIDE SEQUENCE [LARGE SCALE GENOMIC DNA]</scope>
    <source>
        <strain evidence="2 3">DSM 11294</strain>
    </source>
</reference>
<proteinExistence type="predicted"/>
<dbReference type="InterPro" id="IPR058548">
    <property type="entry name" value="MlaB-like_STAS"/>
</dbReference>
<evidence type="ECO:0000313" key="3">
    <source>
        <dbReference type="Proteomes" id="UP000280668"/>
    </source>
</evidence>
<dbReference type="EMBL" id="RKHK01000001">
    <property type="protein sequence ID" value="ROR72570.1"/>
    <property type="molecule type" value="Genomic_DNA"/>
</dbReference>
<dbReference type="PROSITE" id="PS50801">
    <property type="entry name" value="STAS"/>
    <property type="match status" value="1"/>
</dbReference>
<comment type="caution">
    <text evidence="2">The sequence shown here is derived from an EMBL/GenBank/DDBJ whole genome shotgun (WGS) entry which is preliminary data.</text>
</comment>
<name>A0A3N2BBD6_9MICO</name>
<dbReference type="InterPro" id="IPR036513">
    <property type="entry name" value="STAS_dom_sf"/>
</dbReference>
<dbReference type="Proteomes" id="UP000280668">
    <property type="component" value="Unassembled WGS sequence"/>
</dbReference>
<dbReference type="InterPro" id="IPR002645">
    <property type="entry name" value="STAS_dom"/>
</dbReference>
<dbReference type="Pfam" id="PF13466">
    <property type="entry name" value="STAS_2"/>
    <property type="match status" value="1"/>
</dbReference>
<dbReference type="AlphaFoldDB" id="A0A3N2BBD6"/>
<gene>
    <name evidence="2" type="ORF">EDD31_0925</name>
</gene>
<dbReference type="CDD" id="cd07043">
    <property type="entry name" value="STAS_anti-anti-sigma_factors"/>
    <property type="match status" value="1"/>
</dbReference>
<keyword evidence="3" id="KW-1185">Reference proteome</keyword>
<dbReference type="Gene3D" id="3.30.750.24">
    <property type="entry name" value="STAS domain"/>
    <property type="match status" value="1"/>
</dbReference>